<evidence type="ECO:0000256" key="7">
    <source>
        <dbReference type="ARBA" id="ARBA00022756"/>
    </source>
</evidence>
<keyword evidence="8 12" id="KW-0663">Pyridoxal phosphate</keyword>
<dbReference type="InterPro" id="IPR004839">
    <property type="entry name" value="Aminotransferase_I/II_large"/>
</dbReference>
<dbReference type="AlphaFoldDB" id="A0AAC9KBI8"/>
<accession>A0AAC9KBI8</accession>
<reference evidence="16" key="1">
    <citation type="submission" date="2016-11" db="EMBL/GenBank/DDBJ databases">
        <title>Comparative genomic and phenotypic analysis of Granulibacter bethesdensis clinical isolates from patients with chronic granulomatous disease.</title>
        <authorList>
            <person name="Zarember K.A."/>
            <person name="Porcella S.F."/>
            <person name="Chu J."/>
            <person name="Ding L."/>
            <person name="Dahlstrom E."/>
            <person name="Barbian K."/>
            <person name="Martens C."/>
            <person name="Sykora L."/>
            <person name="Kramer S."/>
            <person name="Pettinato A.M."/>
            <person name="Hong H."/>
            <person name="Wald G."/>
            <person name="Berg L.J."/>
            <person name="Rogge L.S."/>
            <person name="Greenberg D.E."/>
            <person name="Falcone E.L."/>
            <person name="Neves J.F."/>
            <person name="Simoes M.J."/>
            <person name="Casal M."/>
            <person name="Rodriguez-Lopez F.C."/>
            <person name="Zelazny A."/>
            <person name="Gallin J.I."/>
            <person name="Holland S.M."/>
        </authorList>
    </citation>
    <scope>NUCLEOTIDE SEQUENCE [LARGE SCALE GENOMIC DNA]</scope>
    <source>
        <strain evidence="16">NIH9.1</strain>
    </source>
</reference>
<comment type="similarity">
    <text evidence="3">Belongs to the class-II pyridoxal-phosphate-dependent aminotransferase family. BioF subfamily.</text>
</comment>
<evidence type="ECO:0000256" key="1">
    <source>
        <dbReference type="ARBA" id="ARBA00001933"/>
    </source>
</evidence>
<evidence type="ECO:0000256" key="3">
    <source>
        <dbReference type="ARBA" id="ARBA00010008"/>
    </source>
</evidence>
<protein>
    <recommendedName>
        <fullName evidence="5">8-amino-7-oxononanoate synthase</fullName>
        <ecNumber evidence="5">2.3.1.47</ecNumber>
    </recommendedName>
    <alternativeName>
        <fullName evidence="9">7-keto-8-amino-pelargonic acid synthase</fullName>
    </alternativeName>
    <alternativeName>
        <fullName evidence="10">8-amino-7-ketopelargonate synthase</fullName>
    </alternativeName>
</protein>
<evidence type="ECO:0000256" key="12">
    <source>
        <dbReference type="RuleBase" id="RU003693"/>
    </source>
</evidence>
<gene>
    <name evidence="15" type="ORF">GbCGDNIH9_0498</name>
</gene>
<evidence type="ECO:0000256" key="6">
    <source>
        <dbReference type="ARBA" id="ARBA00022679"/>
    </source>
</evidence>
<evidence type="ECO:0000256" key="2">
    <source>
        <dbReference type="ARBA" id="ARBA00004746"/>
    </source>
</evidence>
<comment type="subunit">
    <text evidence="4">Homodimer.</text>
</comment>
<evidence type="ECO:0000256" key="9">
    <source>
        <dbReference type="ARBA" id="ARBA00032610"/>
    </source>
</evidence>
<dbReference type="PANTHER" id="PTHR13693">
    <property type="entry name" value="CLASS II AMINOTRANSFERASE/8-AMINO-7-OXONONANOATE SYNTHASE"/>
    <property type="match status" value="1"/>
</dbReference>
<organism evidence="15 16">
    <name type="scientific">Granulibacter bethesdensis</name>
    <dbReference type="NCBI Taxonomy" id="364410"/>
    <lineage>
        <taxon>Bacteria</taxon>
        <taxon>Pseudomonadati</taxon>
        <taxon>Pseudomonadota</taxon>
        <taxon>Alphaproteobacteria</taxon>
        <taxon>Acetobacterales</taxon>
        <taxon>Acetobacteraceae</taxon>
        <taxon>Granulibacter</taxon>
    </lineage>
</organism>
<feature type="domain" description="Aminotransferase class I/classII large" evidence="14">
    <location>
        <begin position="68"/>
        <end position="391"/>
    </location>
</feature>
<dbReference type="GO" id="GO:0009102">
    <property type="term" value="P:biotin biosynthetic process"/>
    <property type="evidence" value="ECO:0007669"/>
    <property type="project" value="UniProtKB-KW"/>
</dbReference>
<dbReference type="GO" id="GO:0030170">
    <property type="term" value="F:pyridoxal phosphate binding"/>
    <property type="evidence" value="ECO:0007669"/>
    <property type="project" value="InterPro"/>
</dbReference>
<dbReference type="Gene3D" id="3.90.1150.10">
    <property type="entry name" value="Aspartate Aminotransferase, domain 1"/>
    <property type="match status" value="1"/>
</dbReference>
<dbReference type="GO" id="GO:0008710">
    <property type="term" value="F:8-amino-7-oxononanoate synthase activity"/>
    <property type="evidence" value="ECO:0007669"/>
    <property type="project" value="UniProtKB-EC"/>
</dbReference>
<keyword evidence="7" id="KW-0093">Biotin biosynthesis</keyword>
<comment type="catalytic activity">
    <reaction evidence="11">
        <text>6-carboxyhexanoyl-[ACP] + L-alanine + H(+) = (8S)-8-amino-7-oxononanoate + holo-[ACP] + CO2</text>
        <dbReference type="Rhea" id="RHEA:42288"/>
        <dbReference type="Rhea" id="RHEA-COMP:9685"/>
        <dbReference type="Rhea" id="RHEA-COMP:9955"/>
        <dbReference type="ChEBI" id="CHEBI:15378"/>
        <dbReference type="ChEBI" id="CHEBI:16526"/>
        <dbReference type="ChEBI" id="CHEBI:57972"/>
        <dbReference type="ChEBI" id="CHEBI:64479"/>
        <dbReference type="ChEBI" id="CHEBI:78846"/>
        <dbReference type="ChEBI" id="CHEBI:149468"/>
        <dbReference type="EC" id="2.3.1.47"/>
    </reaction>
</comment>
<evidence type="ECO:0000256" key="4">
    <source>
        <dbReference type="ARBA" id="ARBA00011738"/>
    </source>
</evidence>
<comment type="pathway">
    <text evidence="2">Cofactor biosynthesis; biotin biosynthesis.</text>
</comment>
<dbReference type="InterPro" id="IPR001917">
    <property type="entry name" value="Aminotrans_II_pyridoxalP_BS"/>
</dbReference>
<feature type="compositionally biased region" description="Pro residues" evidence="13">
    <location>
        <begin position="1"/>
        <end position="11"/>
    </location>
</feature>
<dbReference type="InterPro" id="IPR015424">
    <property type="entry name" value="PyrdxlP-dep_Trfase"/>
</dbReference>
<evidence type="ECO:0000256" key="5">
    <source>
        <dbReference type="ARBA" id="ARBA00013187"/>
    </source>
</evidence>
<sequence length="408" mass="43034">MFLSRIPPPTRPSAEKGSRRTMQGNPMQTLDDFAARRLSALEKRQLSRVLHETGRDSSPWVMRGGRRMLSLSCNDYLNLSTHPATIRAAIDATAQFGVGAGGSRLVTGNHPLYTALEARLAALKGTEAAIVFGSGFLANIGIIPALIAPNDLILVDELAHACIHAGAALTHARTIRFPHNDMQALTGLLEQERPQHDHVLIITDGVFSMDGDLAPMAVLAELSARYNAWLMTDDAHGIGVLNKGHGSAYGHDVPLQMGTLSKAVGAYGGYLCASAPVVALIRNRARSFIYTTGLPPGTLAAALTALDLIAADPALTAQPLEKARLFTRLAGLPDAQSPIVPILLGSAEAALSASAMLAEHGYLAAAIRPPTVPAGTARLRLTFTALTPDSDIICLAELIRPLLSGTPV</sequence>
<dbReference type="EMBL" id="CP018191">
    <property type="protein sequence ID" value="APH53737.1"/>
    <property type="molecule type" value="Genomic_DNA"/>
</dbReference>
<dbReference type="EC" id="2.3.1.47" evidence="5"/>
<evidence type="ECO:0000256" key="10">
    <source>
        <dbReference type="ARBA" id="ARBA00033381"/>
    </source>
</evidence>
<dbReference type="PANTHER" id="PTHR13693:SF100">
    <property type="entry name" value="8-AMINO-7-OXONONANOATE SYNTHASE"/>
    <property type="match status" value="1"/>
</dbReference>
<evidence type="ECO:0000256" key="8">
    <source>
        <dbReference type="ARBA" id="ARBA00022898"/>
    </source>
</evidence>
<dbReference type="Proteomes" id="UP000182373">
    <property type="component" value="Chromosome"/>
</dbReference>
<keyword evidence="15" id="KW-0012">Acyltransferase</keyword>
<dbReference type="SUPFAM" id="SSF53383">
    <property type="entry name" value="PLP-dependent transferases"/>
    <property type="match status" value="1"/>
</dbReference>
<dbReference type="PROSITE" id="PS00599">
    <property type="entry name" value="AA_TRANSFER_CLASS_2"/>
    <property type="match status" value="1"/>
</dbReference>
<evidence type="ECO:0000256" key="11">
    <source>
        <dbReference type="ARBA" id="ARBA00047715"/>
    </source>
</evidence>
<feature type="region of interest" description="Disordered" evidence="13">
    <location>
        <begin position="1"/>
        <end position="26"/>
    </location>
</feature>
<keyword evidence="6 15" id="KW-0808">Transferase</keyword>
<name>A0AAC9KBI8_9PROT</name>
<dbReference type="Pfam" id="PF00155">
    <property type="entry name" value="Aminotran_1_2"/>
    <property type="match status" value="1"/>
</dbReference>
<evidence type="ECO:0000313" key="15">
    <source>
        <dbReference type="EMBL" id="APH53737.1"/>
    </source>
</evidence>
<dbReference type="InterPro" id="IPR050087">
    <property type="entry name" value="AON_synthase_class-II"/>
</dbReference>
<comment type="cofactor">
    <cofactor evidence="1 12">
        <name>pyridoxal 5'-phosphate</name>
        <dbReference type="ChEBI" id="CHEBI:597326"/>
    </cofactor>
</comment>
<proteinExistence type="inferred from homology"/>
<dbReference type="InterPro" id="IPR015422">
    <property type="entry name" value="PyrdxlP-dep_Trfase_small"/>
</dbReference>
<evidence type="ECO:0000256" key="13">
    <source>
        <dbReference type="SAM" id="MobiDB-lite"/>
    </source>
</evidence>
<dbReference type="Gene3D" id="3.40.640.10">
    <property type="entry name" value="Type I PLP-dependent aspartate aminotransferase-like (Major domain)"/>
    <property type="match status" value="1"/>
</dbReference>
<evidence type="ECO:0000259" key="14">
    <source>
        <dbReference type="Pfam" id="PF00155"/>
    </source>
</evidence>
<evidence type="ECO:0000313" key="16">
    <source>
        <dbReference type="Proteomes" id="UP000182373"/>
    </source>
</evidence>
<dbReference type="InterPro" id="IPR015421">
    <property type="entry name" value="PyrdxlP-dep_Trfase_major"/>
</dbReference>